<dbReference type="InterPro" id="IPR050314">
    <property type="entry name" value="Glycosyl_Hydrlase_18"/>
</dbReference>
<evidence type="ECO:0000313" key="11">
    <source>
        <dbReference type="Proteomes" id="UP000237662"/>
    </source>
</evidence>
<feature type="domain" description="GH18" evidence="9">
    <location>
        <begin position="30"/>
        <end position="397"/>
    </location>
</feature>
<feature type="signal peptide" evidence="8">
    <location>
        <begin position="1"/>
        <end position="23"/>
    </location>
</feature>
<keyword evidence="4" id="KW-0119">Carbohydrate metabolism</keyword>
<evidence type="ECO:0000313" key="10">
    <source>
        <dbReference type="EMBL" id="PPK87870.1"/>
    </source>
</evidence>
<dbReference type="SUPFAM" id="SSF51445">
    <property type="entry name" value="(Trans)glycosidases"/>
    <property type="match status" value="1"/>
</dbReference>
<dbReference type="SUPFAM" id="SSF54556">
    <property type="entry name" value="Chitinase insertion domain"/>
    <property type="match status" value="1"/>
</dbReference>
<gene>
    <name evidence="10" type="ORF">CLV84_0824</name>
</gene>
<dbReference type="EC" id="3.2.1.14" evidence="2"/>
<evidence type="ECO:0000256" key="4">
    <source>
        <dbReference type="ARBA" id="ARBA00023024"/>
    </source>
</evidence>
<dbReference type="GO" id="GO:0006032">
    <property type="term" value="P:chitin catabolic process"/>
    <property type="evidence" value="ECO:0007669"/>
    <property type="project" value="UniProtKB-KW"/>
</dbReference>
<dbReference type="InterPro" id="IPR001579">
    <property type="entry name" value="Glyco_hydro_18_chit_AS"/>
</dbReference>
<dbReference type="AlphaFoldDB" id="A0A2S6I8P4"/>
<comment type="similarity">
    <text evidence="7">Belongs to the glycosyl hydrolase 18 family.</text>
</comment>
<keyword evidence="3 6" id="KW-0378">Hydrolase</keyword>
<keyword evidence="4" id="KW-0146">Chitin degradation</keyword>
<keyword evidence="8" id="KW-0732">Signal</keyword>
<dbReference type="EMBL" id="PTJC01000005">
    <property type="protein sequence ID" value="PPK87870.1"/>
    <property type="molecule type" value="Genomic_DNA"/>
</dbReference>
<dbReference type="InterPro" id="IPR001223">
    <property type="entry name" value="Glyco_hydro18_cat"/>
</dbReference>
<dbReference type="Gene3D" id="3.10.50.10">
    <property type="match status" value="1"/>
</dbReference>
<evidence type="ECO:0000256" key="6">
    <source>
        <dbReference type="RuleBase" id="RU000489"/>
    </source>
</evidence>
<dbReference type="InterPro" id="IPR029070">
    <property type="entry name" value="Chitinase_insertion_sf"/>
</dbReference>
<evidence type="ECO:0000256" key="8">
    <source>
        <dbReference type="SAM" id="SignalP"/>
    </source>
</evidence>
<dbReference type="SMART" id="SM00636">
    <property type="entry name" value="Glyco_18"/>
    <property type="match status" value="1"/>
</dbReference>
<keyword evidence="5 6" id="KW-0326">Glycosidase</keyword>
<evidence type="ECO:0000256" key="5">
    <source>
        <dbReference type="ARBA" id="ARBA00023295"/>
    </source>
</evidence>
<keyword evidence="4" id="KW-0624">Polysaccharide degradation</keyword>
<accession>A0A2S6I8P4</accession>
<sequence length="397" mass="45744">MKFAFAAPALVLLAGWLFTNRPAPPETPPINIMAYYVPAENYMPEDLPLDQLTHIIFSFANVVDGEFRFREPERSGPILERLVARRQEFPNLKVMVACGGWTADGFSDMALTDSTRTRFAESAAAFMERYDLDGLDMDWEYPGIGEAGIKYRKADTRNFTRTMKSLREHLDALDRDQTLTFAAAGWERYYDFIEVEKVMQYADYMNVMTYDQVTYVSPYTGHHTNQGKIEWADIRDTPFGRYHLQRNIKEEQSEGDWHPRSVEYIVDYCIARGVDPRQIVTGAAFYGRSWKGVGPENNGLYQPVGGPHIGWSAYRDIRAQYEEKNGYERFWDSTAQAPFLYSRTDSIFFTYDDTTSVRLKAEYAMEKNLGGIMFWELGNDTKERGSLLDAIYEAVMD</sequence>
<evidence type="ECO:0000256" key="7">
    <source>
        <dbReference type="RuleBase" id="RU004453"/>
    </source>
</evidence>
<protein>
    <recommendedName>
        <fullName evidence="2">chitinase</fullName>
        <ecNumber evidence="2">3.2.1.14</ecNumber>
    </recommendedName>
</protein>
<comment type="caution">
    <text evidence="10">The sequence shown here is derived from an EMBL/GenBank/DDBJ whole genome shotgun (WGS) entry which is preliminary data.</text>
</comment>
<dbReference type="CDD" id="cd06548">
    <property type="entry name" value="GH18_chitinase"/>
    <property type="match status" value="1"/>
</dbReference>
<name>A0A2S6I8P4_9BACT</name>
<dbReference type="PROSITE" id="PS01095">
    <property type="entry name" value="GH18_1"/>
    <property type="match status" value="1"/>
</dbReference>
<keyword evidence="11" id="KW-1185">Reference proteome</keyword>
<comment type="catalytic activity">
    <reaction evidence="1">
        <text>Random endo-hydrolysis of N-acetyl-beta-D-glucosaminide (1-&gt;4)-beta-linkages in chitin and chitodextrins.</text>
        <dbReference type="EC" id="3.2.1.14"/>
    </reaction>
</comment>
<evidence type="ECO:0000256" key="1">
    <source>
        <dbReference type="ARBA" id="ARBA00000822"/>
    </source>
</evidence>
<dbReference type="PANTHER" id="PTHR11177">
    <property type="entry name" value="CHITINASE"/>
    <property type="match status" value="1"/>
</dbReference>
<dbReference type="RefSeq" id="WP_211295165.1">
    <property type="nucleotide sequence ID" value="NZ_PTJC01000005.1"/>
</dbReference>
<evidence type="ECO:0000256" key="2">
    <source>
        <dbReference type="ARBA" id="ARBA00012729"/>
    </source>
</evidence>
<evidence type="ECO:0000259" key="9">
    <source>
        <dbReference type="PROSITE" id="PS51910"/>
    </source>
</evidence>
<dbReference type="Proteomes" id="UP000237662">
    <property type="component" value="Unassembled WGS sequence"/>
</dbReference>
<dbReference type="GO" id="GO:0005975">
    <property type="term" value="P:carbohydrate metabolic process"/>
    <property type="evidence" value="ECO:0007669"/>
    <property type="project" value="InterPro"/>
</dbReference>
<dbReference type="GO" id="GO:0008061">
    <property type="term" value="F:chitin binding"/>
    <property type="evidence" value="ECO:0007669"/>
    <property type="project" value="InterPro"/>
</dbReference>
<proteinExistence type="inferred from homology"/>
<dbReference type="PANTHER" id="PTHR11177:SF317">
    <property type="entry name" value="CHITINASE 12-RELATED"/>
    <property type="match status" value="1"/>
</dbReference>
<dbReference type="InterPro" id="IPR017853">
    <property type="entry name" value="GH"/>
</dbReference>
<dbReference type="Pfam" id="PF00704">
    <property type="entry name" value="Glyco_hydro_18"/>
    <property type="match status" value="1"/>
</dbReference>
<dbReference type="PROSITE" id="PS51910">
    <property type="entry name" value="GH18_2"/>
    <property type="match status" value="1"/>
</dbReference>
<organism evidence="10 11">
    <name type="scientific">Neolewinella xylanilytica</name>
    <dbReference type="NCBI Taxonomy" id="1514080"/>
    <lineage>
        <taxon>Bacteria</taxon>
        <taxon>Pseudomonadati</taxon>
        <taxon>Bacteroidota</taxon>
        <taxon>Saprospiria</taxon>
        <taxon>Saprospirales</taxon>
        <taxon>Lewinellaceae</taxon>
        <taxon>Neolewinella</taxon>
    </lineage>
</organism>
<dbReference type="InterPro" id="IPR011583">
    <property type="entry name" value="Chitinase_II/V-like_cat"/>
</dbReference>
<evidence type="ECO:0000256" key="3">
    <source>
        <dbReference type="ARBA" id="ARBA00022801"/>
    </source>
</evidence>
<feature type="chain" id="PRO_5015634946" description="chitinase" evidence="8">
    <location>
        <begin position="24"/>
        <end position="397"/>
    </location>
</feature>
<dbReference type="Gene3D" id="3.20.20.80">
    <property type="entry name" value="Glycosidases"/>
    <property type="match status" value="1"/>
</dbReference>
<reference evidence="10 11" key="1">
    <citation type="submission" date="2018-02" db="EMBL/GenBank/DDBJ databases">
        <title>Genomic Encyclopedia of Archaeal and Bacterial Type Strains, Phase II (KMG-II): from individual species to whole genera.</title>
        <authorList>
            <person name="Goeker M."/>
        </authorList>
    </citation>
    <scope>NUCLEOTIDE SEQUENCE [LARGE SCALE GENOMIC DNA]</scope>
    <source>
        <strain evidence="10 11">DSM 29526</strain>
    </source>
</reference>
<dbReference type="GO" id="GO:0008843">
    <property type="term" value="F:endochitinase activity"/>
    <property type="evidence" value="ECO:0007669"/>
    <property type="project" value="UniProtKB-EC"/>
</dbReference>